<evidence type="ECO:0000256" key="5">
    <source>
        <dbReference type="SAM" id="Phobius"/>
    </source>
</evidence>
<keyword evidence="2 5" id="KW-0812">Transmembrane</keyword>
<feature type="transmembrane region" description="Helical" evidence="5">
    <location>
        <begin position="85"/>
        <end position="103"/>
    </location>
</feature>
<feature type="transmembrane region" description="Helical" evidence="5">
    <location>
        <begin position="134"/>
        <end position="153"/>
    </location>
</feature>
<evidence type="ECO:0000313" key="7">
    <source>
        <dbReference type="EMBL" id="ALE19679.1"/>
    </source>
</evidence>
<accession>A0A0M5L415</accession>
<dbReference type="InterPro" id="IPR049453">
    <property type="entry name" value="Memb_transporter_dom"/>
</dbReference>
<protein>
    <recommendedName>
        <fullName evidence="6">Integral membrane bound transporter domain-containing protein</fullName>
    </recommendedName>
</protein>
<dbReference type="AlphaFoldDB" id="A0A0M5L415"/>
<evidence type="ECO:0000256" key="1">
    <source>
        <dbReference type="ARBA" id="ARBA00004141"/>
    </source>
</evidence>
<dbReference type="GO" id="GO:0016020">
    <property type="term" value="C:membrane"/>
    <property type="evidence" value="ECO:0007669"/>
    <property type="project" value="UniProtKB-SubCell"/>
</dbReference>
<comment type="subcellular location">
    <subcellularLocation>
        <location evidence="1">Membrane</location>
        <topology evidence="1">Multi-pass membrane protein</topology>
    </subcellularLocation>
</comment>
<feature type="transmembrane region" description="Helical" evidence="5">
    <location>
        <begin position="61"/>
        <end position="79"/>
    </location>
</feature>
<dbReference type="KEGG" id="cbq:AL705_05565"/>
<feature type="domain" description="Integral membrane bound transporter" evidence="6">
    <location>
        <begin position="25"/>
        <end position="147"/>
    </location>
</feature>
<evidence type="ECO:0000256" key="3">
    <source>
        <dbReference type="ARBA" id="ARBA00022989"/>
    </source>
</evidence>
<dbReference type="Pfam" id="PF13515">
    <property type="entry name" value="FUSC_2"/>
    <property type="match status" value="1"/>
</dbReference>
<evidence type="ECO:0000256" key="4">
    <source>
        <dbReference type="ARBA" id="ARBA00023136"/>
    </source>
</evidence>
<keyword evidence="3 5" id="KW-1133">Transmembrane helix</keyword>
<dbReference type="STRING" id="1528099.AL705_05565"/>
<proteinExistence type="predicted"/>
<gene>
    <name evidence="7" type="ORF">AL705_05565</name>
</gene>
<keyword evidence="4 5" id="KW-0472">Membrane</keyword>
<feature type="transmembrane region" description="Helical" evidence="5">
    <location>
        <begin position="12"/>
        <end position="33"/>
    </location>
</feature>
<evidence type="ECO:0000259" key="6">
    <source>
        <dbReference type="Pfam" id="PF13515"/>
    </source>
</evidence>
<dbReference type="EMBL" id="CP012390">
    <property type="protein sequence ID" value="ALE19679.1"/>
    <property type="molecule type" value="Genomic_DNA"/>
</dbReference>
<evidence type="ECO:0000256" key="2">
    <source>
        <dbReference type="ARBA" id="ARBA00022692"/>
    </source>
</evidence>
<dbReference type="PATRIC" id="fig|1528099.3.peg.1091"/>
<sequence length="364" mass="39275">MNRRLHRVYHSIIPITQAAIAASLAWWAATLIFPGTKPFFAPISAIIALAPVPGRRIKRSLEIGAGTIAGVLIGELIIARIGSGVWQIGFVVFLAMVIALFLGSGMLVSVQAASSAILIATLIPVDGPGGLQRVWHAIIGTVIGIVIMALIPASPIRDIRRRLASIVQIEREVLGEIASGFRTRNPELVTTALVRIRATQPALNDIRDTLYNGAEVVRVSPLLWYARKDLKKCEKLLDPLDNAVRNTRVLARRAVVILEDDVPLDVRILDSISLMSEATGVVYSMLTEGDNRHTTEQEAARAIISVAVRTAFQLDPSDPSGMHGPVIHAQIRSTLIDLLQVCGMSREEAVQSIPAIGSTGHHPA</sequence>
<evidence type="ECO:0000313" key="8">
    <source>
        <dbReference type="Proteomes" id="UP000068137"/>
    </source>
</evidence>
<organism evidence="7 8">
    <name type="scientific">Lawsonella clevelandensis</name>
    <dbReference type="NCBI Taxonomy" id="1528099"/>
    <lineage>
        <taxon>Bacteria</taxon>
        <taxon>Bacillati</taxon>
        <taxon>Actinomycetota</taxon>
        <taxon>Actinomycetes</taxon>
        <taxon>Mycobacteriales</taxon>
        <taxon>Lawsonellaceae</taxon>
        <taxon>Lawsonella</taxon>
    </lineage>
</organism>
<name>A0A0M5L415_9ACTN</name>
<reference evidence="7 8" key="1">
    <citation type="journal article" date="2015" name="Genome Announc.">
        <title>Complete Genome Sequences for Two Strains of a Novel Fastidious, Partially Acid-Fast, Gram-Positive Corynebacterineae Bacterium, Derived from Human Clinical Samples.</title>
        <authorList>
            <person name="Nicholson A.C."/>
            <person name="Bell M."/>
            <person name="Humrighouse B.W."/>
            <person name="McQuiston J.R."/>
        </authorList>
    </citation>
    <scope>NUCLEOTIDE SEQUENCE [LARGE SCALE GENOMIC DNA]</scope>
    <source>
        <strain evidence="7 8">X1698</strain>
    </source>
</reference>
<dbReference type="Proteomes" id="UP000068137">
    <property type="component" value="Chromosome"/>
</dbReference>